<dbReference type="InParanoid" id="G2XZY1"/>
<sequence length="104" mass="11727">MTLQRRRPGVQRRRVMCRRIGPSVRLAQDVETKIGDRFALAKRSKMSSGTFLGYILTTPLFLASIDEFGTEALGQSSRSCDFTIALRVVCPLRSRVLSFMLCRA</sequence>
<accession>G2XZY1</accession>
<dbReference type="AlphaFoldDB" id="G2XZY1"/>
<proteinExistence type="predicted"/>
<protein>
    <submittedName>
        <fullName evidence="1">Uncharacterized protein</fullName>
    </submittedName>
</protein>
<evidence type="ECO:0000313" key="1">
    <source>
        <dbReference type="EMBL" id="CCD46018.1"/>
    </source>
</evidence>
<gene>
    <name evidence="1" type="ORF">BofuT4_P050360.1</name>
</gene>
<evidence type="ECO:0000313" key="2">
    <source>
        <dbReference type="Proteomes" id="UP000008177"/>
    </source>
</evidence>
<name>G2XZY1_BOTF4</name>
<reference evidence="2" key="1">
    <citation type="journal article" date="2011" name="PLoS Genet.">
        <title>Genomic analysis of the necrotrophic fungal pathogens Sclerotinia sclerotiorum and Botrytis cinerea.</title>
        <authorList>
            <person name="Amselem J."/>
            <person name="Cuomo C.A."/>
            <person name="van Kan J.A."/>
            <person name="Viaud M."/>
            <person name="Benito E.P."/>
            <person name="Couloux A."/>
            <person name="Coutinho P.M."/>
            <person name="de Vries R.P."/>
            <person name="Dyer P.S."/>
            <person name="Fillinger S."/>
            <person name="Fournier E."/>
            <person name="Gout L."/>
            <person name="Hahn M."/>
            <person name="Kohn L."/>
            <person name="Lapalu N."/>
            <person name="Plummer K.M."/>
            <person name="Pradier J.M."/>
            <person name="Quevillon E."/>
            <person name="Sharon A."/>
            <person name="Simon A."/>
            <person name="ten Have A."/>
            <person name="Tudzynski B."/>
            <person name="Tudzynski P."/>
            <person name="Wincker P."/>
            <person name="Andrew M."/>
            <person name="Anthouard V."/>
            <person name="Beever R.E."/>
            <person name="Beffa R."/>
            <person name="Benoit I."/>
            <person name="Bouzid O."/>
            <person name="Brault B."/>
            <person name="Chen Z."/>
            <person name="Choquer M."/>
            <person name="Collemare J."/>
            <person name="Cotton P."/>
            <person name="Danchin E.G."/>
            <person name="Da Silva C."/>
            <person name="Gautier A."/>
            <person name="Giraud C."/>
            <person name="Giraud T."/>
            <person name="Gonzalez C."/>
            <person name="Grossetete S."/>
            <person name="Guldener U."/>
            <person name="Henrissat B."/>
            <person name="Howlett B.J."/>
            <person name="Kodira C."/>
            <person name="Kretschmer M."/>
            <person name="Lappartient A."/>
            <person name="Leroch M."/>
            <person name="Levis C."/>
            <person name="Mauceli E."/>
            <person name="Neuveglise C."/>
            <person name="Oeser B."/>
            <person name="Pearson M."/>
            <person name="Poulain J."/>
            <person name="Poussereau N."/>
            <person name="Quesneville H."/>
            <person name="Rascle C."/>
            <person name="Schumacher J."/>
            <person name="Segurens B."/>
            <person name="Sexton A."/>
            <person name="Silva E."/>
            <person name="Sirven C."/>
            <person name="Soanes D.M."/>
            <person name="Talbot N.J."/>
            <person name="Templeton M."/>
            <person name="Yandava C."/>
            <person name="Yarden O."/>
            <person name="Zeng Q."/>
            <person name="Rollins J.A."/>
            <person name="Lebrun M.H."/>
            <person name="Dickman M."/>
        </authorList>
    </citation>
    <scope>NUCLEOTIDE SEQUENCE [LARGE SCALE GENOMIC DNA]</scope>
    <source>
        <strain evidence="2">T4</strain>
    </source>
</reference>
<dbReference type="EMBL" id="FQ790278">
    <property type="protein sequence ID" value="CCD46018.1"/>
    <property type="molecule type" value="Genomic_DNA"/>
</dbReference>
<dbReference type="HOGENOM" id="CLU_2249694_0_0_1"/>
<dbReference type="Proteomes" id="UP000008177">
    <property type="component" value="Unplaced contigs"/>
</dbReference>
<organism evidence="1 2">
    <name type="scientific">Botryotinia fuckeliana (strain T4)</name>
    <name type="common">Noble rot fungus</name>
    <name type="synonym">Botrytis cinerea</name>
    <dbReference type="NCBI Taxonomy" id="999810"/>
    <lineage>
        <taxon>Eukaryota</taxon>
        <taxon>Fungi</taxon>
        <taxon>Dikarya</taxon>
        <taxon>Ascomycota</taxon>
        <taxon>Pezizomycotina</taxon>
        <taxon>Leotiomycetes</taxon>
        <taxon>Helotiales</taxon>
        <taxon>Sclerotiniaceae</taxon>
        <taxon>Botrytis</taxon>
    </lineage>
</organism>